<dbReference type="SMART" id="SM00777">
    <property type="entry name" value="Mad3_BUB1_I"/>
    <property type="match status" value="1"/>
</dbReference>
<dbReference type="Pfam" id="PF08311">
    <property type="entry name" value="Mad3_BUB1_I"/>
    <property type="match status" value="1"/>
</dbReference>
<proteinExistence type="predicted"/>
<accession>A0A1Y2EM53</accession>
<evidence type="ECO:0000313" key="2">
    <source>
        <dbReference type="EMBL" id="ORY72306.1"/>
    </source>
</evidence>
<dbReference type="GO" id="GO:0007094">
    <property type="term" value="P:mitotic spindle assembly checkpoint signaling"/>
    <property type="evidence" value="ECO:0007669"/>
    <property type="project" value="InterPro"/>
</dbReference>
<dbReference type="PROSITE" id="PS51489">
    <property type="entry name" value="BUB1_N"/>
    <property type="match status" value="1"/>
</dbReference>
<gene>
    <name evidence="2" type="ORF">LY90DRAFT_199325</name>
</gene>
<keyword evidence="3" id="KW-1185">Reference proteome</keyword>
<protein>
    <recommendedName>
        <fullName evidence="1">BUB1 N-terminal domain-containing protein</fullName>
    </recommendedName>
</protein>
<sequence length="338" mass="40323">MDNERIELYNSFLDKKRKLSKSNFDKNKFQITNEQNIISNYYSNFNSNKNDDNNGPLLSPIDVNTPPENNSFSYQLKDYLFSSNNNDNVIIRKRKFNSNQEISKKQEVDGIHQNWQRIQKYIKKHSETEEEIQNLKNIFETFSSKTVPEQYKEDQLLLDIWLEFIHILIHASNNVKEIQNCFKYLRIHKIGRKRAQFYLEWAEFERKQGNYEKAVSIISLGIEYDARPQISLKSKLKIYQNLLNHFENENNDTINNNSFIKKTVNSNKDEQYKIDFHNKVELNNKELNNKESYDINNKENKSELNKKESYETKTNENLHNLLNKIDKAITNSNNKILK</sequence>
<name>A0A1Y2EM53_9FUNG</name>
<dbReference type="PANTHER" id="PTHR14030:SF4">
    <property type="entry name" value="BUB1 KINASE, ISOFORM A-RELATED"/>
    <property type="match status" value="1"/>
</dbReference>
<dbReference type="OrthoDB" id="248495at2759"/>
<dbReference type="InterPro" id="IPR013212">
    <property type="entry name" value="Mad3/Bub1_I"/>
</dbReference>
<evidence type="ECO:0000313" key="3">
    <source>
        <dbReference type="Proteomes" id="UP000193920"/>
    </source>
</evidence>
<dbReference type="PANTHER" id="PTHR14030">
    <property type="entry name" value="MITOTIC CHECKPOINT SERINE/THREONINE-PROTEIN KINASE BUB1"/>
    <property type="match status" value="1"/>
</dbReference>
<dbReference type="GO" id="GO:0032991">
    <property type="term" value="C:protein-containing complex"/>
    <property type="evidence" value="ECO:0007669"/>
    <property type="project" value="UniProtKB-ARBA"/>
</dbReference>
<dbReference type="InterPro" id="IPR015661">
    <property type="entry name" value="Bub1/Mad3"/>
</dbReference>
<dbReference type="GO" id="GO:0051754">
    <property type="term" value="P:meiotic sister chromatid cohesion, centromeric"/>
    <property type="evidence" value="ECO:0007669"/>
    <property type="project" value="TreeGrafter"/>
</dbReference>
<dbReference type="STRING" id="1754190.A0A1Y2EM53"/>
<dbReference type="AlphaFoldDB" id="A0A1Y2EM53"/>
<reference evidence="2 3" key="1">
    <citation type="submission" date="2016-08" db="EMBL/GenBank/DDBJ databases">
        <title>A Parts List for Fungal Cellulosomes Revealed by Comparative Genomics.</title>
        <authorList>
            <consortium name="DOE Joint Genome Institute"/>
            <person name="Haitjema C.H."/>
            <person name="Gilmore S.P."/>
            <person name="Henske J.K."/>
            <person name="Solomon K.V."/>
            <person name="De Groot R."/>
            <person name="Kuo A."/>
            <person name="Mondo S.J."/>
            <person name="Salamov A.A."/>
            <person name="Labutti K."/>
            <person name="Zhao Z."/>
            <person name="Chiniquy J."/>
            <person name="Barry K."/>
            <person name="Brewer H.M."/>
            <person name="Purvine S.O."/>
            <person name="Wright A.T."/>
            <person name="Boxma B."/>
            <person name="Van Alen T."/>
            <person name="Hackstein J.H."/>
            <person name="Baker S.E."/>
            <person name="Grigoriev I.V."/>
            <person name="O'Malley M.A."/>
        </authorList>
    </citation>
    <scope>NUCLEOTIDE SEQUENCE [LARGE SCALE GENOMIC DNA]</scope>
    <source>
        <strain evidence="2 3">G1</strain>
    </source>
</reference>
<dbReference type="GO" id="GO:0004672">
    <property type="term" value="F:protein kinase activity"/>
    <property type="evidence" value="ECO:0007669"/>
    <property type="project" value="TreeGrafter"/>
</dbReference>
<dbReference type="Proteomes" id="UP000193920">
    <property type="component" value="Unassembled WGS sequence"/>
</dbReference>
<feature type="domain" description="BUB1 N-terminal" evidence="1">
    <location>
        <begin position="101"/>
        <end position="261"/>
    </location>
</feature>
<dbReference type="EMBL" id="MCOG01000040">
    <property type="protein sequence ID" value="ORY72306.1"/>
    <property type="molecule type" value="Genomic_DNA"/>
</dbReference>
<comment type="caution">
    <text evidence="2">The sequence shown here is derived from an EMBL/GenBank/DDBJ whole genome shotgun (WGS) entry which is preliminary data.</text>
</comment>
<organism evidence="2 3">
    <name type="scientific">Neocallimastix californiae</name>
    <dbReference type="NCBI Taxonomy" id="1754190"/>
    <lineage>
        <taxon>Eukaryota</taxon>
        <taxon>Fungi</taxon>
        <taxon>Fungi incertae sedis</taxon>
        <taxon>Chytridiomycota</taxon>
        <taxon>Chytridiomycota incertae sedis</taxon>
        <taxon>Neocallimastigomycetes</taxon>
        <taxon>Neocallimastigales</taxon>
        <taxon>Neocallimastigaceae</taxon>
        <taxon>Neocallimastix</taxon>
    </lineage>
</organism>
<dbReference type="Gene3D" id="1.25.40.430">
    <property type="match status" value="1"/>
</dbReference>
<evidence type="ECO:0000259" key="1">
    <source>
        <dbReference type="PROSITE" id="PS51489"/>
    </source>
</evidence>